<feature type="signal peptide" evidence="2">
    <location>
        <begin position="1"/>
        <end position="18"/>
    </location>
</feature>
<dbReference type="InterPro" id="IPR018466">
    <property type="entry name" value="Kre9/Knh1-like_N"/>
</dbReference>
<reference evidence="4 5" key="1">
    <citation type="submission" date="2016-07" db="EMBL/GenBank/DDBJ databases">
        <title>Pervasive Adenine N6-methylation of Active Genes in Fungi.</title>
        <authorList>
            <consortium name="DOE Joint Genome Institute"/>
            <person name="Mondo S.J."/>
            <person name="Dannebaum R.O."/>
            <person name="Kuo R.C."/>
            <person name="Labutti K."/>
            <person name="Haridas S."/>
            <person name="Kuo A."/>
            <person name="Salamov A."/>
            <person name="Ahrendt S.R."/>
            <person name="Lipzen A."/>
            <person name="Sullivan W."/>
            <person name="Andreopoulos W.B."/>
            <person name="Clum A."/>
            <person name="Lindquist E."/>
            <person name="Daum C."/>
            <person name="Ramamoorthy G.K."/>
            <person name="Gryganskyi A."/>
            <person name="Culley D."/>
            <person name="Magnuson J.K."/>
            <person name="James T.Y."/>
            <person name="O'Malley M.A."/>
            <person name="Stajich J.E."/>
            <person name="Spatafora J.W."/>
            <person name="Visel A."/>
            <person name="Grigoriev I.V."/>
        </authorList>
    </citation>
    <scope>NUCLEOTIDE SEQUENCE [LARGE SCALE GENOMIC DNA]</scope>
    <source>
        <strain evidence="4 5">NRRL 3301</strain>
    </source>
</reference>
<evidence type="ECO:0000256" key="2">
    <source>
        <dbReference type="SAM" id="SignalP"/>
    </source>
</evidence>
<dbReference type="AlphaFoldDB" id="A0A1X2GWI1"/>
<evidence type="ECO:0000259" key="3">
    <source>
        <dbReference type="Pfam" id="PF10342"/>
    </source>
</evidence>
<protein>
    <recommendedName>
        <fullName evidence="3">Yeast cell wall synthesis Kre9/Knh1-like N-terminal domain-containing protein</fullName>
    </recommendedName>
</protein>
<dbReference type="Pfam" id="PF10342">
    <property type="entry name" value="Kre9_KNH"/>
    <property type="match status" value="1"/>
</dbReference>
<evidence type="ECO:0000313" key="4">
    <source>
        <dbReference type="EMBL" id="ORX62403.1"/>
    </source>
</evidence>
<name>A0A1X2GWI1_9FUNG</name>
<comment type="caution">
    <text evidence="4">The sequence shown here is derived from an EMBL/GenBank/DDBJ whole genome shotgun (WGS) entry which is preliminary data.</text>
</comment>
<keyword evidence="1 2" id="KW-0732">Signal</keyword>
<dbReference type="EMBL" id="MCGT01000002">
    <property type="protein sequence ID" value="ORX62403.1"/>
    <property type="molecule type" value="Genomic_DNA"/>
</dbReference>
<evidence type="ECO:0000313" key="5">
    <source>
        <dbReference type="Proteomes" id="UP000242146"/>
    </source>
</evidence>
<proteinExistence type="predicted"/>
<sequence length="183" mass="19108">MHFTLIFSLILFVSQVLSVPVKRDDPTAFSVTSPAQGADWALGESQVISWAANTNAPLDLVLMQGTSQVQTIAQGLNSAQGSYIWSIPVGVSPASYEIAFVSGNGAVASSPSFVISLKPTATVSEVVPATIAAAQNQWTASANVSLYDSDGQPRLVNQHTSAGSALLPTSLTFFVAFLGCLFL</sequence>
<accession>A0A1X2GWI1</accession>
<keyword evidence="5" id="KW-1185">Reference proteome</keyword>
<feature type="chain" id="PRO_5010866342" description="Yeast cell wall synthesis Kre9/Knh1-like N-terminal domain-containing protein" evidence="2">
    <location>
        <begin position="19"/>
        <end position="183"/>
    </location>
</feature>
<feature type="non-terminal residue" evidence="4">
    <location>
        <position position="1"/>
    </location>
</feature>
<evidence type="ECO:0000256" key="1">
    <source>
        <dbReference type="ARBA" id="ARBA00022729"/>
    </source>
</evidence>
<feature type="domain" description="Yeast cell wall synthesis Kre9/Knh1-like N-terminal" evidence="3">
    <location>
        <begin position="33"/>
        <end position="114"/>
    </location>
</feature>
<dbReference type="OrthoDB" id="2298268at2759"/>
<gene>
    <name evidence="4" type="ORF">DM01DRAFT_1331827</name>
</gene>
<organism evidence="4 5">
    <name type="scientific">Hesseltinella vesiculosa</name>
    <dbReference type="NCBI Taxonomy" id="101127"/>
    <lineage>
        <taxon>Eukaryota</taxon>
        <taxon>Fungi</taxon>
        <taxon>Fungi incertae sedis</taxon>
        <taxon>Mucoromycota</taxon>
        <taxon>Mucoromycotina</taxon>
        <taxon>Mucoromycetes</taxon>
        <taxon>Mucorales</taxon>
        <taxon>Cunninghamellaceae</taxon>
        <taxon>Hesseltinella</taxon>
    </lineage>
</organism>
<dbReference type="Proteomes" id="UP000242146">
    <property type="component" value="Unassembled WGS sequence"/>
</dbReference>